<organism evidence="3 4">
    <name type="scientific">Treponema primitia (strain ATCC BAA-887 / DSM 12427 / ZAS-2)</name>
    <dbReference type="NCBI Taxonomy" id="545694"/>
    <lineage>
        <taxon>Bacteria</taxon>
        <taxon>Pseudomonadati</taxon>
        <taxon>Spirochaetota</taxon>
        <taxon>Spirochaetia</taxon>
        <taxon>Spirochaetales</taxon>
        <taxon>Treponemataceae</taxon>
        <taxon>Treponema</taxon>
    </lineage>
</organism>
<dbReference type="Gene3D" id="2.10.260.10">
    <property type="match status" value="1"/>
</dbReference>
<accession>F5YK66</accession>
<protein>
    <submittedName>
        <fullName evidence="3">Conserved domain protein</fullName>
    </submittedName>
</protein>
<dbReference type="eggNOG" id="COG2002">
    <property type="taxonomic scope" value="Bacteria"/>
</dbReference>
<dbReference type="KEGG" id="tpi:TREPR_3351"/>
<sequence length="68" mass="7776">MNTVTLSSKYQVVIPKEIRTAAGLKPGTSFEVMFYENRIEFIPLQPIQNPEGIFPGIDTYITRDEDRV</sequence>
<keyword evidence="1" id="KW-0238">DNA-binding</keyword>
<feature type="domain" description="SpoVT-AbrB" evidence="2">
    <location>
        <begin position="1"/>
        <end position="46"/>
    </location>
</feature>
<proteinExistence type="predicted"/>
<dbReference type="GO" id="GO:0003677">
    <property type="term" value="F:DNA binding"/>
    <property type="evidence" value="ECO:0007669"/>
    <property type="project" value="UniProtKB-UniRule"/>
</dbReference>
<dbReference type="HOGENOM" id="CLU_158484_11_1_12"/>
<dbReference type="STRING" id="545694.TREPR_3351"/>
<dbReference type="Pfam" id="PF04014">
    <property type="entry name" value="MazE_antitoxin"/>
    <property type="match status" value="1"/>
</dbReference>
<dbReference type="InterPro" id="IPR037914">
    <property type="entry name" value="SpoVT-AbrB_sf"/>
</dbReference>
<dbReference type="Proteomes" id="UP000009223">
    <property type="component" value="Chromosome"/>
</dbReference>
<evidence type="ECO:0000259" key="2">
    <source>
        <dbReference type="PROSITE" id="PS51740"/>
    </source>
</evidence>
<dbReference type="PROSITE" id="PS51740">
    <property type="entry name" value="SPOVT_ABRB"/>
    <property type="match status" value="1"/>
</dbReference>
<evidence type="ECO:0000313" key="3">
    <source>
        <dbReference type="EMBL" id="AEF85687.1"/>
    </source>
</evidence>
<dbReference type="EMBL" id="CP001843">
    <property type="protein sequence ID" value="AEF85687.1"/>
    <property type="molecule type" value="Genomic_DNA"/>
</dbReference>
<dbReference type="OrthoDB" id="9811597at2"/>
<dbReference type="AlphaFoldDB" id="F5YK66"/>
<keyword evidence="4" id="KW-1185">Reference proteome</keyword>
<evidence type="ECO:0000256" key="1">
    <source>
        <dbReference type="PROSITE-ProRule" id="PRU01076"/>
    </source>
</evidence>
<dbReference type="InterPro" id="IPR007159">
    <property type="entry name" value="SpoVT-AbrB_dom"/>
</dbReference>
<dbReference type="SUPFAM" id="SSF89447">
    <property type="entry name" value="AbrB/MazE/MraZ-like"/>
    <property type="match status" value="1"/>
</dbReference>
<evidence type="ECO:0000313" key="4">
    <source>
        <dbReference type="Proteomes" id="UP000009223"/>
    </source>
</evidence>
<reference evidence="3 4" key="2">
    <citation type="journal article" date="2011" name="ISME J.">
        <title>RNA-seq reveals cooperative metabolic interactions between two termite-gut spirochete species in co-culture.</title>
        <authorList>
            <person name="Rosenthal A.Z."/>
            <person name="Matson E.G."/>
            <person name="Eldar A."/>
            <person name="Leadbetter J.R."/>
        </authorList>
    </citation>
    <scope>NUCLEOTIDE SEQUENCE [LARGE SCALE GENOMIC DNA]</scope>
    <source>
        <strain evidence="4">ATCC BAA-887 / DSM 12427 / ZAS-2</strain>
    </source>
</reference>
<gene>
    <name evidence="3" type="ordered locus">TREPR_3351</name>
</gene>
<reference evidence="4" key="1">
    <citation type="submission" date="2009-12" db="EMBL/GenBank/DDBJ databases">
        <title>Complete sequence of Treponema primitia strain ZAS-2.</title>
        <authorList>
            <person name="Tetu S.G."/>
            <person name="Matson E."/>
            <person name="Ren Q."/>
            <person name="Seshadri R."/>
            <person name="Elbourne L."/>
            <person name="Hassan K.A."/>
            <person name="Durkin A."/>
            <person name="Radune D."/>
            <person name="Mohamoud Y."/>
            <person name="Shay R."/>
            <person name="Jin S."/>
            <person name="Zhang X."/>
            <person name="Lucey K."/>
            <person name="Ballor N.R."/>
            <person name="Ottesen E."/>
            <person name="Rosenthal R."/>
            <person name="Allen A."/>
            <person name="Leadbetter J.R."/>
            <person name="Paulsen I.T."/>
        </authorList>
    </citation>
    <scope>NUCLEOTIDE SEQUENCE [LARGE SCALE GENOMIC DNA]</scope>
    <source>
        <strain evidence="4">ATCC BAA-887 / DSM 12427 / ZAS-2</strain>
    </source>
</reference>
<dbReference type="RefSeq" id="WP_015706927.1">
    <property type="nucleotide sequence ID" value="NC_015578.1"/>
</dbReference>
<dbReference type="SMART" id="SM00966">
    <property type="entry name" value="SpoVT_AbrB"/>
    <property type="match status" value="1"/>
</dbReference>
<name>F5YK66_TREPZ</name>
<dbReference type="NCBIfam" id="TIGR01439">
    <property type="entry name" value="lp_hng_hel_AbrB"/>
    <property type="match status" value="1"/>
</dbReference>